<dbReference type="EMBL" id="OU895877">
    <property type="protein sequence ID" value="CAG9797689.1"/>
    <property type="molecule type" value="Genomic_DNA"/>
</dbReference>
<evidence type="ECO:0000256" key="10">
    <source>
        <dbReference type="ARBA" id="ARBA00032947"/>
    </source>
</evidence>
<evidence type="ECO:0000256" key="4">
    <source>
        <dbReference type="ARBA" id="ARBA00022499"/>
    </source>
</evidence>
<proteinExistence type="predicted"/>
<sequence length="444" mass="51290">MDPTSPTGIKCKYSTYECNSTAEKNFGFCLKHILKDQSTKASKEYTNCSFISSNGNSCTNARQIDTTTPYCYEHSRMNQINKMKASIGRKKQLDSSEIIVSNLSHYLQNEKSKPQSTTKIGEDDEIAEEISVTSNVDPFFEINANEINGRGRKILDYASDDSPEEDSEFSDTPLTTLANTWFNEIDNSDDESVDSEGDTDLLKHAGILQIEEIVKISKEKMQRLQSLYIDQFQRLQRVMKDKRKNYLQALKKEKEVHSNIYDQYKDSPRERKLYAKFKAMNHYHQRKHGVEAILYRKYLEKRQQAEQSQANVPLNQQKNVPKCSFTDGVKCLERPLVHNKYCRKHIMEDKKQILFKSCGIDKSSIVCQEPVVNIFEDSACVLHTSLYQLPRIYVKKKYESETEEEDPSIKEIKTDISEDIKPKIEDIGTNEVESVPEDEDIKIN</sequence>
<dbReference type="Proteomes" id="UP001153620">
    <property type="component" value="Chromosome 1"/>
</dbReference>
<evidence type="ECO:0000256" key="12">
    <source>
        <dbReference type="ARBA" id="ARBA00093359"/>
    </source>
</evidence>
<gene>
    <name evidence="15" type="ORF">CHIRRI_LOCUS678</name>
</gene>
<evidence type="ECO:0000256" key="5">
    <source>
        <dbReference type="ARBA" id="ARBA00022553"/>
    </source>
</evidence>
<dbReference type="PANTHER" id="PTHR13453:SF1">
    <property type="entry name" value="KAT8 REGULATORY NSL COMPLEX SUBUNIT 2"/>
    <property type="match status" value="1"/>
</dbReference>
<keyword evidence="6" id="KW-0832">Ubl conjugation</keyword>
<reference evidence="15" key="1">
    <citation type="submission" date="2022-01" db="EMBL/GenBank/DDBJ databases">
        <authorList>
            <person name="King R."/>
        </authorList>
    </citation>
    <scope>NUCLEOTIDE SEQUENCE</scope>
</reference>
<keyword evidence="16" id="KW-1185">Reference proteome</keyword>
<evidence type="ECO:0000313" key="15">
    <source>
        <dbReference type="EMBL" id="CAG9797689.1"/>
    </source>
</evidence>
<comment type="subunit">
    <text evidence="13">Component of the NSL complex at least composed of KAT8/MOF, KANSL1, KANSL2, KANSL3, MCRS1, PHF20, OGT1/OGT, WDR5 and HCFC1.</text>
</comment>
<evidence type="ECO:0000259" key="14">
    <source>
        <dbReference type="Pfam" id="PF13891"/>
    </source>
</evidence>
<dbReference type="OrthoDB" id="677315at2759"/>
<dbReference type="InterPro" id="IPR025927">
    <property type="entry name" value="Znf_KANL2-like"/>
</dbReference>
<evidence type="ECO:0000256" key="9">
    <source>
        <dbReference type="ARBA" id="ARBA00023242"/>
    </source>
</evidence>
<keyword evidence="9" id="KW-0539">Nucleus</keyword>
<keyword evidence="7" id="KW-0156">Chromatin regulator</keyword>
<keyword evidence="4" id="KW-1017">Isopeptide bond</keyword>
<evidence type="ECO:0000313" key="16">
    <source>
        <dbReference type="Proteomes" id="UP001153620"/>
    </source>
</evidence>
<dbReference type="GO" id="GO:0006325">
    <property type="term" value="P:chromatin organization"/>
    <property type="evidence" value="ECO:0007669"/>
    <property type="project" value="UniProtKB-KW"/>
</dbReference>
<keyword evidence="5" id="KW-0597">Phosphoprotein</keyword>
<evidence type="ECO:0000256" key="7">
    <source>
        <dbReference type="ARBA" id="ARBA00022853"/>
    </source>
</evidence>
<evidence type="ECO:0000256" key="2">
    <source>
        <dbReference type="ARBA" id="ARBA00004173"/>
    </source>
</evidence>
<comment type="function">
    <text evidence="12">Non-catalytic component of the NSL histone acetyltransferase complex, a multiprotein complex that mediates histone H4 acetylation at 'Lys-5'- and 'Lys-8' (H4K5ac and H4K8ac) at transcription start sites and promotes transcription initiation. Required for NSL complex stability and for transcription of intraciliary transport genes in both ciliated and non-ciliated cells by regulating histone H4 acetylation at 'Lys-5'- and 'Lys-12' (H4K5ac and H4K12ac). This is necessary for cilium assembly in ciliated cells and for organization of the microtubule cytoskeleton in non-ciliated cells. Required within the NSL complex to maintain nuclear architecture stability by promoting KAT8-mediated acetylation of lamin LMNA.</text>
</comment>
<dbReference type="GO" id="GO:0005634">
    <property type="term" value="C:nucleus"/>
    <property type="evidence" value="ECO:0007669"/>
    <property type="project" value="UniProtKB-SubCell"/>
</dbReference>
<dbReference type="Pfam" id="PF13891">
    <property type="entry name" value="zf-C3HC3H_KANSL2"/>
    <property type="match status" value="2"/>
</dbReference>
<organism evidence="15 16">
    <name type="scientific">Chironomus riparius</name>
    <dbReference type="NCBI Taxonomy" id="315576"/>
    <lineage>
        <taxon>Eukaryota</taxon>
        <taxon>Metazoa</taxon>
        <taxon>Ecdysozoa</taxon>
        <taxon>Arthropoda</taxon>
        <taxon>Hexapoda</taxon>
        <taxon>Insecta</taxon>
        <taxon>Pterygota</taxon>
        <taxon>Neoptera</taxon>
        <taxon>Endopterygota</taxon>
        <taxon>Diptera</taxon>
        <taxon>Nematocera</taxon>
        <taxon>Chironomoidea</taxon>
        <taxon>Chironomidae</taxon>
        <taxon>Chironominae</taxon>
        <taxon>Chironomus</taxon>
    </lineage>
</organism>
<evidence type="ECO:0000256" key="6">
    <source>
        <dbReference type="ARBA" id="ARBA00022843"/>
    </source>
</evidence>
<dbReference type="InterPro" id="IPR026316">
    <property type="entry name" value="NSL2"/>
</dbReference>
<name>A0A9N9RJP8_9DIPT</name>
<dbReference type="AlphaFoldDB" id="A0A9N9RJP8"/>
<feature type="domain" description="KANL2-like probable zinc-finger" evidence="14">
    <location>
        <begin position="11"/>
        <end position="75"/>
    </location>
</feature>
<feature type="domain" description="KANL2-like probable zinc-finger" evidence="14">
    <location>
        <begin position="323"/>
        <end position="384"/>
    </location>
</feature>
<evidence type="ECO:0000256" key="8">
    <source>
        <dbReference type="ARBA" id="ARBA00023128"/>
    </source>
</evidence>
<dbReference type="GO" id="GO:0005739">
    <property type="term" value="C:mitochondrion"/>
    <property type="evidence" value="ECO:0007669"/>
    <property type="project" value="UniProtKB-SubCell"/>
</dbReference>
<evidence type="ECO:0000256" key="11">
    <source>
        <dbReference type="ARBA" id="ARBA00033378"/>
    </source>
</evidence>
<reference evidence="15" key="2">
    <citation type="submission" date="2022-10" db="EMBL/GenBank/DDBJ databases">
        <authorList>
            <consortium name="ENA_rothamsted_submissions"/>
            <consortium name="culmorum"/>
            <person name="King R."/>
        </authorList>
    </citation>
    <scope>NUCLEOTIDE SEQUENCE</scope>
</reference>
<dbReference type="PANTHER" id="PTHR13453">
    <property type="entry name" value="KAT8 REGULATORY NSL COMPLEX SUBUNIT 2"/>
    <property type="match status" value="1"/>
</dbReference>
<keyword evidence="8" id="KW-0496">Mitochondrion</keyword>
<protein>
    <recommendedName>
        <fullName evidence="3">KAT8 regulatory NSL complex subunit 2</fullName>
    </recommendedName>
    <alternativeName>
        <fullName evidence="11">NSL complex protein NSL2</fullName>
    </alternativeName>
    <alternativeName>
        <fullName evidence="10">Non-specific lethal 2 homolog</fullName>
    </alternativeName>
</protein>
<dbReference type="GO" id="GO:0044545">
    <property type="term" value="C:NSL complex"/>
    <property type="evidence" value="ECO:0007669"/>
    <property type="project" value="TreeGrafter"/>
</dbReference>
<evidence type="ECO:0000256" key="13">
    <source>
        <dbReference type="ARBA" id="ARBA00093543"/>
    </source>
</evidence>
<comment type="subcellular location">
    <subcellularLocation>
        <location evidence="2">Mitochondrion</location>
    </subcellularLocation>
    <subcellularLocation>
        <location evidence="1">Nucleus</location>
    </subcellularLocation>
</comment>
<evidence type="ECO:0000256" key="3">
    <source>
        <dbReference type="ARBA" id="ARBA00015508"/>
    </source>
</evidence>
<evidence type="ECO:0000256" key="1">
    <source>
        <dbReference type="ARBA" id="ARBA00004123"/>
    </source>
</evidence>
<accession>A0A9N9RJP8</accession>